<proteinExistence type="predicted"/>
<accession>A0ABT9ZDC0</accession>
<evidence type="ECO:0000313" key="1">
    <source>
        <dbReference type="EMBL" id="MDQ0230010.1"/>
    </source>
</evidence>
<sequence>MDERAKRYIELYVYFSEDLGRFLTKKEQDFLKWLVIKE</sequence>
<reference evidence="1 2" key="1">
    <citation type="submission" date="2023-07" db="EMBL/GenBank/DDBJ databases">
        <title>Genomic Encyclopedia of Type Strains, Phase IV (KMG-IV): sequencing the most valuable type-strain genomes for metagenomic binning, comparative biology and taxonomic classification.</title>
        <authorList>
            <person name="Goeker M."/>
        </authorList>
    </citation>
    <scope>NUCLEOTIDE SEQUENCE [LARGE SCALE GENOMIC DNA]</scope>
    <source>
        <strain evidence="1 2">DSM 29005</strain>
    </source>
</reference>
<keyword evidence="2" id="KW-1185">Reference proteome</keyword>
<dbReference type="EMBL" id="JAUSUD010000004">
    <property type="protein sequence ID" value="MDQ0230010.1"/>
    <property type="molecule type" value="Genomic_DNA"/>
</dbReference>
<gene>
    <name evidence="1" type="ORF">J2S19_001262</name>
</gene>
<evidence type="ECO:0008006" key="3">
    <source>
        <dbReference type="Google" id="ProtNLM"/>
    </source>
</evidence>
<name>A0ABT9ZDC0_9BACI</name>
<dbReference type="Proteomes" id="UP001234495">
    <property type="component" value="Unassembled WGS sequence"/>
</dbReference>
<comment type="caution">
    <text evidence="1">The sequence shown here is derived from an EMBL/GenBank/DDBJ whole genome shotgun (WGS) entry which is preliminary data.</text>
</comment>
<organism evidence="1 2">
    <name type="scientific">Metabacillus malikii</name>
    <dbReference type="NCBI Taxonomy" id="1504265"/>
    <lineage>
        <taxon>Bacteria</taxon>
        <taxon>Bacillati</taxon>
        <taxon>Bacillota</taxon>
        <taxon>Bacilli</taxon>
        <taxon>Bacillales</taxon>
        <taxon>Bacillaceae</taxon>
        <taxon>Metabacillus</taxon>
    </lineage>
</organism>
<evidence type="ECO:0000313" key="2">
    <source>
        <dbReference type="Proteomes" id="UP001234495"/>
    </source>
</evidence>
<protein>
    <recommendedName>
        <fullName evidence="3">MarR family transcriptional regulator</fullName>
    </recommendedName>
</protein>